<proteinExistence type="predicted"/>
<keyword evidence="2" id="KW-1133">Transmembrane helix</keyword>
<dbReference type="PANTHER" id="PTHR28228:SF1">
    <property type="entry name" value="SECRETORY COMPONENT PROTEIN SHR3"/>
    <property type="match status" value="1"/>
</dbReference>
<keyword evidence="4" id="KW-1185">Reference proteome</keyword>
<name>A0A1E3NGI3_9ASCO</name>
<feature type="compositionally biased region" description="Low complexity" evidence="1">
    <location>
        <begin position="200"/>
        <end position="215"/>
    </location>
</feature>
<feature type="transmembrane region" description="Helical" evidence="2">
    <location>
        <begin position="134"/>
        <end position="156"/>
    </location>
</feature>
<evidence type="ECO:0000256" key="1">
    <source>
        <dbReference type="SAM" id="MobiDB-lite"/>
    </source>
</evidence>
<dbReference type="AlphaFoldDB" id="A0A1E3NGI3"/>
<dbReference type="SMART" id="SM00786">
    <property type="entry name" value="SHR3_chaperone"/>
    <property type="match status" value="1"/>
</dbReference>
<feature type="transmembrane region" description="Helical" evidence="2">
    <location>
        <begin position="95"/>
        <end position="114"/>
    </location>
</feature>
<dbReference type="Pfam" id="PF08229">
    <property type="entry name" value="SHR3_chaperone"/>
    <property type="match status" value="1"/>
</dbReference>
<evidence type="ECO:0000313" key="4">
    <source>
        <dbReference type="Proteomes" id="UP000094455"/>
    </source>
</evidence>
<feature type="region of interest" description="Disordered" evidence="1">
    <location>
        <begin position="200"/>
        <end position="224"/>
    </location>
</feature>
<dbReference type="OrthoDB" id="5229808at2759"/>
<dbReference type="EMBL" id="KV454007">
    <property type="protein sequence ID" value="ODQ44453.1"/>
    <property type="molecule type" value="Genomic_DNA"/>
</dbReference>
<reference evidence="3 4" key="1">
    <citation type="journal article" date="2016" name="Proc. Natl. Acad. Sci. U.S.A.">
        <title>Comparative genomics of biotechnologically important yeasts.</title>
        <authorList>
            <person name="Riley R."/>
            <person name="Haridas S."/>
            <person name="Wolfe K.H."/>
            <person name="Lopes M.R."/>
            <person name="Hittinger C.T."/>
            <person name="Goeker M."/>
            <person name="Salamov A.A."/>
            <person name="Wisecaver J.H."/>
            <person name="Long T.M."/>
            <person name="Calvey C.H."/>
            <person name="Aerts A.L."/>
            <person name="Barry K.W."/>
            <person name="Choi C."/>
            <person name="Clum A."/>
            <person name="Coughlan A.Y."/>
            <person name="Deshpande S."/>
            <person name="Douglass A.P."/>
            <person name="Hanson S.J."/>
            <person name="Klenk H.-P."/>
            <person name="LaButti K.M."/>
            <person name="Lapidus A."/>
            <person name="Lindquist E.A."/>
            <person name="Lipzen A.M."/>
            <person name="Meier-Kolthoff J.P."/>
            <person name="Ohm R.A."/>
            <person name="Otillar R.P."/>
            <person name="Pangilinan J.L."/>
            <person name="Peng Y."/>
            <person name="Rokas A."/>
            <person name="Rosa C.A."/>
            <person name="Scheuner C."/>
            <person name="Sibirny A.A."/>
            <person name="Slot J.C."/>
            <person name="Stielow J.B."/>
            <person name="Sun H."/>
            <person name="Kurtzman C.P."/>
            <person name="Blackwell M."/>
            <person name="Grigoriev I.V."/>
            <person name="Jeffries T.W."/>
        </authorList>
    </citation>
    <scope>NUCLEOTIDE SEQUENCE [LARGE SCALE GENOMIC DNA]</scope>
    <source>
        <strain evidence="3 4">NRRL Y-2026</strain>
    </source>
</reference>
<gene>
    <name evidence="3" type="ORF">PICMEDRAFT_18354</name>
</gene>
<sequence length="224" mass="24271">MSTILDSLVTGGTLMAITSCSFFLGLLYSDWPYTHFLLWAAEPENADKVAKLALQHYVHWLDVPKFIPYTMYGVLLFGFLGFTMKVFKPAEDVKYFEYGSFAVYVLAVCCYASNVRFGVYSAQAGEWGDVDEFTGLSVIAASEVIIVFLLLGIVVIQSGIFFAKYEDDRVKAAFLMKELKVKLAQAEAQAKKGGVAAAASSGKASGRASGSAKGETAGSVNKKK</sequence>
<dbReference type="PANTHER" id="PTHR28228">
    <property type="entry name" value="SECRETORY COMPONENT PROTEIN SHR3"/>
    <property type="match status" value="1"/>
</dbReference>
<dbReference type="GO" id="GO:0051082">
    <property type="term" value="F:unfolded protein binding"/>
    <property type="evidence" value="ECO:0007669"/>
    <property type="project" value="TreeGrafter"/>
</dbReference>
<dbReference type="Proteomes" id="UP000094455">
    <property type="component" value="Unassembled WGS sequence"/>
</dbReference>
<keyword evidence="2" id="KW-0812">Transmembrane</keyword>
<dbReference type="GeneID" id="30178651"/>
<evidence type="ECO:0000256" key="2">
    <source>
        <dbReference type="SAM" id="Phobius"/>
    </source>
</evidence>
<accession>A0A1E3NGI3</accession>
<protein>
    <recommendedName>
        <fullName evidence="5">Secretory component protein SHR3</fullName>
    </recommendedName>
</protein>
<keyword evidence="2" id="KW-0472">Membrane</keyword>
<organism evidence="3 4">
    <name type="scientific">Pichia membranifaciens NRRL Y-2026</name>
    <dbReference type="NCBI Taxonomy" id="763406"/>
    <lineage>
        <taxon>Eukaryota</taxon>
        <taxon>Fungi</taxon>
        <taxon>Dikarya</taxon>
        <taxon>Ascomycota</taxon>
        <taxon>Saccharomycotina</taxon>
        <taxon>Pichiomycetes</taxon>
        <taxon>Pichiales</taxon>
        <taxon>Pichiaceae</taxon>
        <taxon>Pichia</taxon>
    </lineage>
</organism>
<dbReference type="InterPro" id="IPR013248">
    <property type="entry name" value="Psh3/Shr3"/>
</dbReference>
<dbReference type="STRING" id="763406.A0A1E3NGI3"/>
<evidence type="ECO:0008006" key="5">
    <source>
        <dbReference type="Google" id="ProtNLM"/>
    </source>
</evidence>
<dbReference type="RefSeq" id="XP_019015566.1">
    <property type="nucleotide sequence ID" value="XM_019161964.1"/>
</dbReference>
<dbReference type="GO" id="GO:0006888">
    <property type="term" value="P:endoplasmic reticulum to Golgi vesicle-mediated transport"/>
    <property type="evidence" value="ECO:0007669"/>
    <property type="project" value="TreeGrafter"/>
</dbReference>
<evidence type="ECO:0000313" key="3">
    <source>
        <dbReference type="EMBL" id="ODQ44453.1"/>
    </source>
</evidence>
<feature type="transmembrane region" description="Helical" evidence="2">
    <location>
        <begin position="7"/>
        <end position="28"/>
    </location>
</feature>
<feature type="transmembrane region" description="Helical" evidence="2">
    <location>
        <begin position="66"/>
        <end position="83"/>
    </location>
</feature>
<dbReference type="GO" id="GO:0005789">
    <property type="term" value="C:endoplasmic reticulum membrane"/>
    <property type="evidence" value="ECO:0007669"/>
    <property type="project" value="TreeGrafter"/>
</dbReference>